<feature type="region of interest" description="Disordered" evidence="1">
    <location>
        <begin position="21"/>
        <end position="84"/>
    </location>
</feature>
<sequence length="204" mass="20810">MRILSERVGFGLAGSSRFLERSSWDVSSDSGSGGDCGSGGDGDSGGDGGGCSGSNSGGGGGGGGGGSGGDGGGGGGGGGACGVTKNELTKISGRKEIVSSEASDSFCRGNVVGEQYVLVTGYTYKVRVESRGRSEMERQSTPHEEGSPEITRGRRAQHRKLGSILSAPRNLRRQQDNNSVAYSALGLNELNDERPLSKLTRRTK</sequence>
<organism evidence="2 3">
    <name type="scientific">Vespula germanica</name>
    <name type="common">German yellow jacket</name>
    <name type="synonym">Paravespula germanica</name>
    <dbReference type="NCBI Taxonomy" id="30212"/>
    <lineage>
        <taxon>Eukaryota</taxon>
        <taxon>Metazoa</taxon>
        <taxon>Ecdysozoa</taxon>
        <taxon>Arthropoda</taxon>
        <taxon>Hexapoda</taxon>
        <taxon>Insecta</taxon>
        <taxon>Pterygota</taxon>
        <taxon>Neoptera</taxon>
        <taxon>Endopterygota</taxon>
        <taxon>Hymenoptera</taxon>
        <taxon>Apocrita</taxon>
        <taxon>Aculeata</taxon>
        <taxon>Vespoidea</taxon>
        <taxon>Vespidae</taxon>
        <taxon>Vespinae</taxon>
        <taxon>Vespula</taxon>
    </lineage>
</organism>
<keyword evidence="3" id="KW-1185">Reference proteome</keyword>
<name>A0A834NTZ1_VESGE</name>
<proteinExistence type="predicted"/>
<feature type="compositionally biased region" description="Gly residues" evidence="1">
    <location>
        <begin position="31"/>
        <end position="81"/>
    </location>
</feature>
<comment type="caution">
    <text evidence="2">The sequence shown here is derived from an EMBL/GenBank/DDBJ whole genome shotgun (WGS) entry which is preliminary data.</text>
</comment>
<protein>
    <submittedName>
        <fullName evidence="2">Uncharacterized protein</fullName>
    </submittedName>
</protein>
<evidence type="ECO:0000313" key="3">
    <source>
        <dbReference type="Proteomes" id="UP000617340"/>
    </source>
</evidence>
<dbReference type="Proteomes" id="UP000617340">
    <property type="component" value="Unassembled WGS sequence"/>
</dbReference>
<reference evidence="2" key="1">
    <citation type="journal article" date="2020" name="G3 (Bethesda)">
        <title>High-Quality Assemblies for Three Invasive Social Wasps from the &lt;i&gt;Vespula&lt;/i&gt; Genus.</title>
        <authorList>
            <person name="Harrop T.W.R."/>
            <person name="Guhlin J."/>
            <person name="McLaughlin G.M."/>
            <person name="Permina E."/>
            <person name="Stockwell P."/>
            <person name="Gilligan J."/>
            <person name="Le Lec M.F."/>
            <person name="Gruber M.A.M."/>
            <person name="Quinn O."/>
            <person name="Lovegrove M."/>
            <person name="Duncan E.J."/>
            <person name="Remnant E.J."/>
            <person name="Van Eeckhoven J."/>
            <person name="Graham B."/>
            <person name="Knapp R.A."/>
            <person name="Langford K.W."/>
            <person name="Kronenberg Z."/>
            <person name="Press M.O."/>
            <person name="Eacker S.M."/>
            <person name="Wilson-Rankin E.E."/>
            <person name="Purcell J."/>
            <person name="Lester P.J."/>
            <person name="Dearden P.K."/>
        </authorList>
    </citation>
    <scope>NUCLEOTIDE SEQUENCE</scope>
    <source>
        <strain evidence="2">Linc-1</strain>
    </source>
</reference>
<accession>A0A834NTZ1</accession>
<evidence type="ECO:0000256" key="1">
    <source>
        <dbReference type="SAM" id="MobiDB-lite"/>
    </source>
</evidence>
<feature type="region of interest" description="Disordered" evidence="1">
    <location>
        <begin position="130"/>
        <end position="204"/>
    </location>
</feature>
<feature type="compositionally biased region" description="Basic and acidic residues" evidence="1">
    <location>
        <begin position="130"/>
        <end position="146"/>
    </location>
</feature>
<gene>
    <name evidence="2" type="ORF">HZH68_000642</name>
</gene>
<dbReference type="EMBL" id="JACSDZ010000001">
    <property type="protein sequence ID" value="KAF7417989.1"/>
    <property type="molecule type" value="Genomic_DNA"/>
</dbReference>
<dbReference type="AlphaFoldDB" id="A0A834NTZ1"/>
<evidence type="ECO:0000313" key="2">
    <source>
        <dbReference type="EMBL" id="KAF7417989.1"/>
    </source>
</evidence>